<evidence type="ECO:0000313" key="2">
    <source>
        <dbReference type="Proteomes" id="UP000800097"/>
    </source>
</evidence>
<sequence length="336" mass="37399">MAFSRQGQVNTDGDRGSMLLRDSLISLAIAHFGHKHSAMDIQQESYRMYGKVLRQLNEHLDLPDLRLSDCTILTCLICALRELFFPSGPNHFLKHLQGIETMLKLRGAPAAPIPLETLVILHGLRTLSIVSGMFVARPSLFAQEEWKHLQPLQLDQDGRIRHNILPILADCTKFIAARDAVLRSNDPNARRSLLRQIDNARSALDSIRTEWPTNVGLKQTRGRSLGTQMMYNATYICLLDIRQGLEPSLEYEFLRSFAVQEIISNLERLSQKPGGVNFSIIRFVVIQVALHVMGGSGTPLGRQLVRVLQGPDAAGVEIHIQGSNLLGGMGIGQIFP</sequence>
<accession>A0A6A6JDC2</accession>
<dbReference type="PANTHER" id="PTHR38111:SF2">
    <property type="entry name" value="FINGER DOMAIN PROTEIN, PUTATIVE (AFU_ORTHOLOGUE AFUA_1G01560)-RELATED"/>
    <property type="match status" value="1"/>
</dbReference>
<dbReference type="EMBL" id="ML986508">
    <property type="protein sequence ID" value="KAF2273626.1"/>
    <property type="molecule type" value="Genomic_DNA"/>
</dbReference>
<reference evidence="1" key="1">
    <citation type="journal article" date="2020" name="Stud. Mycol.">
        <title>101 Dothideomycetes genomes: a test case for predicting lifestyles and emergence of pathogens.</title>
        <authorList>
            <person name="Haridas S."/>
            <person name="Albert R."/>
            <person name="Binder M."/>
            <person name="Bloem J."/>
            <person name="Labutti K."/>
            <person name="Salamov A."/>
            <person name="Andreopoulos B."/>
            <person name="Baker S."/>
            <person name="Barry K."/>
            <person name="Bills G."/>
            <person name="Bluhm B."/>
            <person name="Cannon C."/>
            <person name="Castanera R."/>
            <person name="Culley D."/>
            <person name="Daum C."/>
            <person name="Ezra D."/>
            <person name="Gonzalez J."/>
            <person name="Henrissat B."/>
            <person name="Kuo A."/>
            <person name="Liang C."/>
            <person name="Lipzen A."/>
            <person name="Lutzoni F."/>
            <person name="Magnuson J."/>
            <person name="Mondo S."/>
            <person name="Nolan M."/>
            <person name="Ohm R."/>
            <person name="Pangilinan J."/>
            <person name="Park H.-J."/>
            <person name="Ramirez L."/>
            <person name="Alfaro M."/>
            <person name="Sun H."/>
            <person name="Tritt A."/>
            <person name="Yoshinaga Y."/>
            <person name="Zwiers L.-H."/>
            <person name="Turgeon B."/>
            <person name="Goodwin S."/>
            <person name="Spatafora J."/>
            <person name="Crous P."/>
            <person name="Grigoriev I."/>
        </authorList>
    </citation>
    <scope>NUCLEOTIDE SEQUENCE</scope>
    <source>
        <strain evidence="1">CBS 379.55</strain>
    </source>
</reference>
<gene>
    <name evidence="1" type="ORF">EI97DRAFT_460819</name>
</gene>
<dbReference type="OrthoDB" id="5126878at2759"/>
<dbReference type="InterPro" id="IPR021858">
    <property type="entry name" value="Fun_TF"/>
</dbReference>
<dbReference type="RefSeq" id="XP_033651165.1">
    <property type="nucleotide sequence ID" value="XM_033801141.1"/>
</dbReference>
<organism evidence="1 2">
    <name type="scientific">Westerdykella ornata</name>
    <dbReference type="NCBI Taxonomy" id="318751"/>
    <lineage>
        <taxon>Eukaryota</taxon>
        <taxon>Fungi</taxon>
        <taxon>Dikarya</taxon>
        <taxon>Ascomycota</taxon>
        <taxon>Pezizomycotina</taxon>
        <taxon>Dothideomycetes</taxon>
        <taxon>Pleosporomycetidae</taxon>
        <taxon>Pleosporales</taxon>
        <taxon>Sporormiaceae</taxon>
        <taxon>Westerdykella</taxon>
    </lineage>
</organism>
<dbReference type="GeneID" id="54554316"/>
<dbReference type="Proteomes" id="UP000800097">
    <property type="component" value="Unassembled WGS sequence"/>
</dbReference>
<proteinExistence type="predicted"/>
<dbReference type="InterPro" id="IPR053178">
    <property type="entry name" value="Osmoadaptation_assoc"/>
</dbReference>
<protein>
    <submittedName>
        <fullName evidence="1">Uncharacterized protein</fullName>
    </submittedName>
</protein>
<keyword evidence="2" id="KW-1185">Reference proteome</keyword>
<evidence type="ECO:0000313" key="1">
    <source>
        <dbReference type="EMBL" id="KAF2273626.1"/>
    </source>
</evidence>
<dbReference type="Pfam" id="PF11951">
    <property type="entry name" value="Fungal_trans_2"/>
    <property type="match status" value="1"/>
</dbReference>
<dbReference type="PANTHER" id="PTHR38111">
    <property type="entry name" value="ZN(2)-C6 FUNGAL-TYPE DOMAIN-CONTAINING PROTEIN-RELATED"/>
    <property type="match status" value="1"/>
</dbReference>
<name>A0A6A6JDC2_WESOR</name>
<dbReference type="AlphaFoldDB" id="A0A6A6JDC2"/>